<reference evidence="3" key="1">
    <citation type="journal article" date="2019" name="Int. J. Syst. Evol. Microbiol.">
        <title>The Global Catalogue of Microorganisms (GCM) 10K type strain sequencing project: providing services to taxonomists for standard genome sequencing and annotation.</title>
        <authorList>
            <consortium name="The Broad Institute Genomics Platform"/>
            <consortium name="The Broad Institute Genome Sequencing Center for Infectious Disease"/>
            <person name="Wu L."/>
            <person name="Ma J."/>
        </authorList>
    </citation>
    <scope>NUCLEOTIDE SEQUENCE [LARGE SCALE GENOMIC DNA]</scope>
    <source>
        <strain evidence="3">CGMCC 4.7319</strain>
    </source>
</reference>
<organism evidence="2 3">
    <name type="scientific">Lentzea pudingi</name>
    <dbReference type="NCBI Taxonomy" id="1789439"/>
    <lineage>
        <taxon>Bacteria</taxon>
        <taxon>Bacillati</taxon>
        <taxon>Actinomycetota</taxon>
        <taxon>Actinomycetes</taxon>
        <taxon>Pseudonocardiales</taxon>
        <taxon>Pseudonocardiaceae</taxon>
        <taxon>Lentzea</taxon>
    </lineage>
</organism>
<evidence type="ECO:0000313" key="3">
    <source>
        <dbReference type="Proteomes" id="UP000597656"/>
    </source>
</evidence>
<dbReference type="Pfam" id="PF04149">
    <property type="entry name" value="DUF397"/>
    <property type="match status" value="1"/>
</dbReference>
<protein>
    <submittedName>
        <fullName evidence="2">DUF397 domain-containing protein</fullName>
    </submittedName>
</protein>
<feature type="domain" description="DUF397" evidence="1">
    <location>
        <begin position="7"/>
        <end position="58"/>
    </location>
</feature>
<dbReference type="RefSeq" id="WP_189158144.1">
    <property type="nucleotide sequence ID" value="NZ_BMNC01000010.1"/>
</dbReference>
<accession>A0ABQ2IK92</accession>
<dbReference type="EMBL" id="BMNC01000010">
    <property type="protein sequence ID" value="GGN11440.1"/>
    <property type="molecule type" value="Genomic_DNA"/>
</dbReference>
<gene>
    <name evidence="2" type="ORF">GCM10011609_59360</name>
</gene>
<name>A0ABQ2IK92_9PSEU</name>
<evidence type="ECO:0000259" key="1">
    <source>
        <dbReference type="Pfam" id="PF04149"/>
    </source>
</evidence>
<dbReference type="InterPro" id="IPR007278">
    <property type="entry name" value="DUF397"/>
</dbReference>
<comment type="caution">
    <text evidence="2">The sequence shown here is derived from an EMBL/GenBank/DDBJ whole genome shotgun (WGS) entry which is preliminary data.</text>
</comment>
<sequence>MTNPEKTWRKSSYTAPDNNCVELAVGEVETALRDSKHTDGGSFAVSADAWATFLEHAKSGGFRI</sequence>
<dbReference type="Proteomes" id="UP000597656">
    <property type="component" value="Unassembled WGS sequence"/>
</dbReference>
<evidence type="ECO:0000313" key="2">
    <source>
        <dbReference type="EMBL" id="GGN11440.1"/>
    </source>
</evidence>
<keyword evidence="3" id="KW-1185">Reference proteome</keyword>
<proteinExistence type="predicted"/>